<protein>
    <submittedName>
        <fullName evidence="1">Uncharacterized protein</fullName>
    </submittedName>
</protein>
<organism evidence="1 2">
    <name type="scientific">Marssonina brunnea f. sp. multigermtubi (strain MB_m1)</name>
    <name type="common">Marssonina leaf spot fungus</name>
    <dbReference type="NCBI Taxonomy" id="1072389"/>
    <lineage>
        <taxon>Eukaryota</taxon>
        <taxon>Fungi</taxon>
        <taxon>Dikarya</taxon>
        <taxon>Ascomycota</taxon>
        <taxon>Pezizomycotina</taxon>
        <taxon>Leotiomycetes</taxon>
        <taxon>Helotiales</taxon>
        <taxon>Drepanopezizaceae</taxon>
        <taxon>Drepanopeziza</taxon>
    </lineage>
</organism>
<sequence length="165" mass="18050">MSSHEDDGPSPLTRIAQLESFYAHVIQQPERFFGFPAFGFSAFRLFGSSGPFGFSPGPSYGFSSAPFGSFRFLKTAFARPRAPLSFGDLTDLSILKHLHLEHLQYAFGSFGAIELVALGNQTKTQLFGRSKSHPPACSSQFPRSASLSIYPLWCNQFGLLGAPSF</sequence>
<dbReference type="AlphaFoldDB" id="K1Y541"/>
<gene>
    <name evidence="1" type="ORF">MBM_02216</name>
</gene>
<accession>K1Y541</accession>
<reference evidence="1 2" key="1">
    <citation type="journal article" date="2012" name="BMC Genomics">
        <title>Sequencing the genome of Marssonina brunnea reveals fungus-poplar co-evolution.</title>
        <authorList>
            <person name="Zhu S."/>
            <person name="Cao Y.-Z."/>
            <person name="Jiang C."/>
            <person name="Tan B.-Y."/>
            <person name="Wang Z."/>
            <person name="Feng S."/>
            <person name="Zhang L."/>
            <person name="Su X.-H."/>
            <person name="Brejova B."/>
            <person name="Vinar T."/>
            <person name="Xu M."/>
            <person name="Wang M.-X."/>
            <person name="Zhang S.-G."/>
            <person name="Huang M.-R."/>
            <person name="Wu R."/>
            <person name="Zhou Y."/>
        </authorList>
    </citation>
    <scope>NUCLEOTIDE SEQUENCE [LARGE SCALE GENOMIC DNA]</scope>
    <source>
        <strain evidence="1 2">MB_m1</strain>
    </source>
</reference>
<keyword evidence="2" id="KW-1185">Reference proteome</keyword>
<dbReference type="KEGG" id="mbe:MBM_02216"/>
<dbReference type="Proteomes" id="UP000006753">
    <property type="component" value="Unassembled WGS sequence"/>
</dbReference>
<dbReference type="HOGENOM" id="CLU_1475471_0_0_1"/>
<dbReference type="EMBL" id="JH921430">
    <property type="protein sequence ID" value="EKD20264.1"/>
    <property type="molecule type" value="Genomic_DNA"/>
</dbReference>
<name>K1Y541_MARBU</name>
<dbReference type="InParanoid" id="K1Y541"/>
<evidence type="ECO:0000313" key="2">
    <source>
        <dbReference type="Proteomes" id="UP000006753"/>
    </source>
</evidence>
<proteinExistence type="predicted"/>
<evidence type="ECO:0000313" key="1">
    <source>
        <dbReference type="EMBL" id="EKD20264.1"/>
    </source>
</evidence>